<comment type="caution">
    <text evidence="5">The sequence shown here is derived from an EMBL/GenBank/DDBJ whole genome shotgun (WGS) entry which is preliminary data.</text>
</comment>
<accession>A0A835SQX3</accession>
<feature type="compositionally biased region" description="Low complexity" evidence="3">
    <location>
        <begin position="632"/>
        <end position="645"/>
    </location>
</feature>
<sequence length="1463" mass="142259">MNVSQQPPAQGGPRRRSSGSGGGAASAYAVSPSARLCATRLRDNALTWGDVAHFPVATTFSSSITTAASIAPAGAYPRPPNSAAAAAAIPAGLAPSAPAATPQTTWAALAFGERHGAGITASGHLLTWGLNDRGQAGWGPDRAEHSGRSAGGGGADAGGAGPEVLGVPRPVLLAPSVTVQAVACGGEHTLALTSVGVLAWGCNRLGQCGLGQGAHATAWRPEPVAALLGLPVCQLAAGREHSLALTQQSQVFSWGGGGSGQLGLGDRRSRPAPTRLEGLWALPVIAIAAGAAHSAAVTASGHAFVWGSNHYGQLGLLPEPWLEPAVAATAAAGHGAVGSSSNGQGHAHGSAIGGSGGPSRASGAAAGRNGWGESPPSTPPRAGGRPLQLHLQFSPGSPRSPGARRAAMRRVNGGAGRRGPDPGGLLAMVEMGIPRRHARIALEETGNAGVEVATEWLFSADRSAVLNAPSDDEDDNHDVFYDARSTTHSPANGAGPSATAAARAALSRHMARRSGDGDTTAPWRPGQGGREDAAVAAAAAAAAEGSWCEDELAVLEPRRVPLKGVRQLAAGGRHTVALTDDGVYAWGEGGAGALGLGDGEDRDMPCRLPMFVSAAHGTGPASAPASQLAAGAAAGGSSSRRSSGGWAAGGEAAGGVRSRLARAAGGCGGGGSCAPAAAAAVAAAVPAIVRVAAGSRHTLFLATDGAVYWCGTMPPVAAAPTTTATTTTTAAATSAVSRDAAALAAAGAAASARALAQSATAAGASPDETAPAASSVPLPGLASSPGPAPRPPAAARCGSCGGGNRRAAAAAVASWLPRLLDLPYPRSSSLGAASAGGGGGAADSSSSSRYAREGAAGPPAPAPAPGPAPVVFDVVAGGGTSGLLYCSPHELPQMAAAAAAAAAPPGPTLLNRLRTSIECAAQARAAGVDLATLSACLKAVTAGVQMVLSSPAAIIAAFSRGCRMPGGAHLPAAAGAHPPAAGARASSPQSGRGSGGGASSTSGSSTWSNGSSSCNGSAMGLDAQLLDDVLTSVRQLFAARPGDDANVASTVAELHRFAVVTALQRAATELVEDLAAHARQLGTPERAQVLLAALQHPMLAEPSCARQLVPKLVATVMAAPPVTRTWLAPQQAQHQAQQQAQQPAQQQAQQPAQQQAQQPAQPQAQLPSHQQPSLSQAGLGSYAAVLQLPAVSALTTMLRSLPSLALGAAAPPPPAPVMDAGDTGGGSSLAVPVPSPGPIAAAASRAAMADGSSAAQVAVSAAAGPPAGLDAPAEAGVPGPLAAVDAQVGATHPARVAVAVPRSAPGAVVAGRRRSGRLAAGLQVDIPLPAAPSPPHQLVGAVAKRIRRDRTAPAAARKHPPASGLAAAHAAAGLAAAATAALTAMETGGGEAAVNHAMAAFCAAAGPATGDVPAAGPPSPRGSGPPGGGTVQLRARGTNPFAALAVAGSAGDADGGMDTAEDD</sequence>
<feature type="compositionally biased region" description="Low complexity" evidence="3">
    <location>
        <begin position="973"/>
        <end position="991"/>
    </location>
</feature>
<proteinExistence type="predicted"/>
<dbReference type="PRINTS" id="PR00633">
    <property type="entry name" value="RCCNDNSATION"/>
</dbReference>
<feature type="repeat" description="RCC1" evidence="2">
    <location>
        <begin position="249"/>
        <end position="300"/>
    </location>
</feature>
<dbReference type="InterPro" id="IPR020719">
    <property type="entry name" value="RNA3'_term_phos_cycl-like_CS"/>
</dbReference>
<feature type="repeat" description="RCC1" evidence="2">
    <location>
        <begin position="301"/>
        <end position="342"/>
    </location>
</feature>
<feature type="region of interest" description="Disordered" evidence="3">
    <location>
        <begin position="973"/>
        <end position="1011"/>
    </location>
</feature>
<dbReference type="Proteomes" id="UP000613740">
    <property type="component" value="Unassembled WGS sequence"/>
</dbReference>
<dbReference type="InterPro" id="IPR009060">
    <property type="entry name" value="UBA-like_sf"/>
</dbReference>
<dbReference type="PROSITE" id="PS01287">
    <property type="entry name" value="RTC"/>
    <property type="match status" value="1"/>
</dbReference>
<feature type="region of interest" description="Disordered" evidence="3">
    <location>
        <begin position="762"/>
        <end position="800"/>
    </location>
</feature>
<evidence type="ECO:0000256" key="3">
    <source>
        <dbReference type="SAM" id="MobiDB-lite"/>
    </source>
</evidence>
<feature type="region of interest" description="Disordered" evidence="3">
    <location>
        <begin position="1127"/>
        <end position="1175"/>
    </location>
</feature>
<dbReference type="SUPFAM" id="SSF50985">
    <property type="entry name" value="RCC1/BLIP-II"/>
    <property type="match status" value="1"/>
</dbReference>
<evidence type="ECO:0000259" key="4">
    <source>
        <dbReference type="PROSITE" id="PS50030"/>
    </source>
</evidence>
<feature type="region of interest" description="Disordered" evidence="3">
    <location>
        <begin position="484"/>
        <end position="531"/>
    </location>
</feature>
<feature type="region of interest" description="Disordered" evidence="3">
    <location>
        <begin position="831"/>
        <end position="864"/>
    </location>
</feature>
<feature type="compositionally biased region" description="Low complexity" evidence="3">
    <location>
        <begin position="999"/>
        <end position="1011"/>
    </location>
</feature>
<dbReference type="Gene3D" id="2.130.10.30">
    <property type="entry name" value="Regulator of chromosome condensation 1/beta-lactamase-inhibitor protein II"/>
    <property type="match status" value="3"/>
</dbReference>
<dbReference type="Pfam" id="PF13540">
    <property type="entry name" value="RCC1_2"/>
    <property type="match status" value="1"/>
</dbReference>
<feature type="repeat" description="RCC1" evidence="2">
    <location>
        <begin position="195"/>
        <end position="248"/>
    </location>
</feature>
<evidence type="ECO:0000313" key="6">
    <source>
        <dbReference type="Proteomes" id="UP000613740"/>
    </source>
</evidence>
<feature type="compositionally biased region" description="Low complexity" evidence="3">
    <location>
        <begin position="842"/>
        <end position="857"/>
    </location>
</feature>
<evidence type="ECO:0000256" key="2">
    <source>
        <dbReference type="PROSITE-ProRule" id="PRU00235"/>
    </source>
</evidence>
<feature type="region of interest" description="Disordered" evidence="3">
    <location>
        <begin position="334"/>
        <end position="424"/>
    </location>
</feature>
<keyword evidence="6" id="KW-1185">Reference proteome</keyword>
<feature type="domain" description="UBA" evidence="4">
    <location>
        <begin position="419"/>
        <end position="460"/>
    </location>
</feature>
<feature type="repeat" description="RCC1" evidence="2">
    <location>
        <begin position="581"/>
        <end position="627"/>
    </location>
</feature>
<dbReference type="Pfam" id="PF25390">
    <property type="entry name" value="WD40_RLD"/>
    <property type="match status" value="1"/>
</dbReference>
<dbReference type="InterPro" id="IPR009091">
    <property type="entry name" value="RCC1/BLIP-II"/>
</dbReference>
<dbReference type="InterPro" id="IPR051210">
    <property type="entry name" value="Ub_ligase/GEF_domain"/>
</dbReference>
<dbReference type="InterPro" id="IPR058923">
    <property type="entry name" value="RCC1-like_dom"/>
</dbReference>
<feature type="region of interest" description="Disordered" evidence="3">
    <location>
        <begin position="632"/>
        <end position="651"/>
    </location>
</feature>
<feature type="region of interest" description="Disordered" evidence="3">
    <location>
        <begin position="136"/>
        <end position="161"/>
    </location>
</feature>
<reference evidence="5" key="1">
    <citation type="journal article" date="2020" name="bioRxiv">
        <title>Comparative genomics of Chlamydomonas.</title>
        <authorList>
            <person name="Craig R.J."/>
            <person name="Hasan A.R."/>
            <person name="Ness R.W."/>
            <person name="Keightley P.D."/>
        </authorList>
    </citation>
    <scope>NUCLEOTIDE SEQUENCE</scope>
    <source>
        <strain evidence="5">CCAP 11/173</strain>
    </source>
</reference>
<feature type="compositionally biased region" description="Low complexity" evidence="3">
    <location>
        <begin position="334"/>
        <end position="350"/>
    </location>
</feature>
<feature type="compositionally biased region" description="Low complexity" evidence="3">
    <location>
        <begin position="762"/>
        <end position="785"/>
    </location>
</feature>
<dbReference type="OrthoDB" id="533172at2759"/>
<dbReference type="PROSITE" id="PS00626">
    <property type="entry name" value="RCC1_2"/>
    <property type="match status" value="4"/>
</dbReference>
<keyword evidence="1" id="KW-0677">Repeat</keyword>
<dbReference type="Pfam" id="PF22562">
    <property type="entry name" value="UBA_7"/>
    <property type="match status" value="1"/>
</dbReference>
<feature type="compositionally biased region" description="Gly residues" evidence="3">
    <location>
        <begin position="149"/>
        <end position="161"/>
    </location>
</feature>
<dbReference type="PROSITE" id="PS50012">
    <property type="entry name" value="RCC1_3"/>
    <property type="match status" value="5"/>
</dbReference>
<dbReference type="SUPFAM" id="SSF46934">
    <property type="entry name" value="UBA-like"/>
    <property type="match status" value="1"/>
</dbReference>
<gene>
    <name evidence="5" type="ORF">HYH02_013254</name>
</gene>
<dbReference type="PANTHER" id="PTHR22870:SF360">
    <property type="entry name" value="ULTRAVIOLET-B RECEPTOR UVR8"/>
    <property type="match status" value="1"/>
</dbReference>
<feature type="compositionally biased region" description="Low complexity" evidence="3">
    <location>
        <begin position="489"/>
        <end position="508"/>
    </location>
</feature>
<dbReference type="InterPro" id="IPR000408">
    <property type="entry name" value="Reg_chr_condens"/>
</dbReference>
<feature type="compositionally biased region" description="Low complexity" evidence="3">
    <location>
        <begin position="358"/>
        <end position="372"/>
    </location>
</feature>
<evidence type="ECO:0000313" key="5">
    <source>
        <dbReference type="EMBL" id="KAG2431677.1"/>
    </source>
</evidence>
<feature type="repeat" description="RCC1" evidence="2">
    <location>
        <begin position="123"/>
        <end position="195"/>
    </location>
</feature>
<organism evidence="5 6">
    <name type="scientific">Chlamydomonas schloesseri</name>
    <dbReference type="NCBI Taxonomy" id="2026947"/>
    <lineage>
        <taxon>Eukaryota</taxon>
        <taxon>Viridiplantae</taxon>
        <taxon>Chlorophyta</taxon>
        <taxon>core chlorophytes</taxon>
        <taxon>Chlorophyceae</taxon>
        <taxon>CS clade</taxon>
        <taxon>Chlamydomonadales</taxon>
        <taxon>Chlamydomonadaceae</taxon>
        <taxon>Chlamydomonas</taxon>
    </lineage>
</organism>
<evidence type="ECO:0000256" key="1">
    <source>
        <dbReference type="ARBA" id="ARBA00022737"/>
    </source>
</evidence>
<name>A0A835SQX3_9CHLO</name>
<dbReference type="EMBL" id="JAEHOD010000071">
    <property type="protein sequence ID" value="KAG2431677.1"/>
    <property type="molecule type" value="Genomic_DNA"/>
</dbReference>
<dbReference type="InterPro" id="IPR015940">
    <property type="entry name" value="UBA"/>
</dbReference>
<feature type="region of interest" description="Disordered" evidence="3">
    <location>
        <begin position="1"/>
        <end position="26"/>
    </location>
</feature>
<dbReference type="SMART" id="SM00165">
    <property type="entry name" value="UBA"/>
    <property type="match status" value="1"/>
</dbReference>
<dbReference type="PROSITE" id="PS50030">
    <property type="entry name" value="UBA"/>
    <property type="match status" value="1"/>
</dbReference>
<feature type="compositionally biased region" description="Low complexity" evidence="3">
    <location>
        <begin position="1"/>
        <end position="12"/>
    </location>
</feature>
<protein>
    <recommendedName>
        <fullName evidence="4">UBA domain-containing protein</fullName>
    </recommendedName>
</protein>
<dbReference type="Gene3D" id="1.10.8.10">
    <property type="entry name" value="DNA helicase RuvA subunit, C-terminal domain"/>
    <property type="match status" value="1"/>
</dbReference>
<feature type="region of interest" description="Disordered" evidence="3">
    <location>
        <begin position="1412"/>
        <end position="1438"/>
    </location>
</feature>
<dbReference type="PANTHER" id="PTHR22870">
    <property type="entry name" value="REGULATOR OF CHROMOSOME CONDENSATION"/>
    <property type="match status" value="1"/>
</dbReference>